<dbReference type="EMBL" id="AP014958">
    <property type="protein sequence ID" value="BAS80433.1"/>
    <property type="molecule type" value="Genomic_DNA"/>
</dbReference>
<gene>
    <name evidence="2" type="ordered locus">Os02g0697650</name>
    <name evidence="2" type="ORF">OSNPB_020697650</name>
</gene>
<reference evidence="2 3" key="2">
    <citation type="journal article" date="2013" name="Plant Cell Physiol.">
        <title>Rice Annotation Project Database (RAP-DB): an integrative and interactive database for rice genomics.</title>
        <authorList>
            <person name="Sakai H."/>
            <person name="Lee S.S."/>
            <person name="Tanaka T."/>
            <person name="Numa H."/>
            <person name="Kim J."/>
            <person name="Kawahara Y."/>
            <person name="Wakimoto H."/>
            <person name="Yang C.C."/>
            <person name="Iwamoto M."/>
            <person name="Abe T."/>
            <person name="Yamada Y."/>
            <person name="Muto A."/>
            <person name="Inokuchi H."/>
            <person name="Ikemura T."/>
            <person name="Matsumoto T."/>
            <person name="Sasaki T."/>
            <person name="Itoh T."/>
        </authorList>
    </citation>
    <scope>NUCLEOTIDE SEQUENCE [LARGE SCALE GENOMIC DNA]</scope>
    <source>
        <strain evidence="3">cv. Nipponbare</strain>
    </source>
</reference>
<feature type="compositionally biased region" description="Pro residues" evidence="1">
    <location>
        <begin position="64"/>
        <end position="73"/>
    </location>
</feature>
<dbReference type="AlphaFoldDB" id="A0A0N7KFX5"/>
<dbReference type="InParanoid" id="A0A0N7KFX5"/>
<evidence type="ECO:0000256" key="1">
    <source>
        <dbReference type="SAM" id="MobiDB-lite"/>
    </source>
</evidence>
<dbReference type="PaxDb" id="39947-A0A0N7KFX5"/>
<feature type="region of interest" description="Disordered" evidence="1">
    <location>
        <begin position="1"/>
        <end position="73"/>
    </location>
</feature>
<reference evidence="2 3" key="3">
    <citation type="journal article" date="2013" name="Rice">
        <title>Improvement of the Oryza sativa Nipponbare reference genome using next generation sequence and optical map data.</title>
        <authorList>
            <person name="Kawahara Y."/>
            <person name="de la Bastide M."/>
            <person name="Hamilton J.P."/>
            <person name="Kanamori H."/>
            <person name="McCombie W.R."/>
            <person name="Ouyang S."/>
            <person name="Schwartz D.C."/>
            <person name="Tanaka T."/>
            <person name="Wu J."/>
            <person name="Zhou S."/>
            <person name="Childs K.L."/>
            <person name="Davidson R.M."/>
            <person name="Lin H."/>
            <person name="Quesada-Ocampo L."/>
            <person name="Vaillancourt B."/>
            <person name="Sakai H."/>
            <person name="Lee S.S."/>
            <person name="Kim J."/>
            <person name="Numa H."/>
            <person name="Itoh T."/>
            <person name="Buell C.R."/>
            <person name="Matsumoto T."/>
        </authorList>
    </citation>
    <scope>NUCLEOTIDE SEQUENCE [LARGE SCALE GENOMIC DNA]</scope>
    <source>
        <strain evidence="3">cv. Nipponbare</strain>
    </source>
</reference>
<keyword evidence="3" id="KW-1185">Reference proteome</keyword>
<proteinExistence type="predicted"/>
<name>A0A0N7KFX5_ORYSJ</name>
<organism evidence="2 3">
    <name type="scientific">Oryza sativa subsp. japonica</name>
    <name type="common">Rice</name>
    <dbReference type="NCBI Taxonomy" id="39947"/>
    <lineage>
        <taxon>Eukaryota</taxon>
        <taxon>Viridiplantae</taxon>
        <taxon>Streptophyta</taxon>
        <taxon>Embryophyta</taxon>
        <taxon>Tracheophyta</taxon>
        <taxon>Spermatophyta</taxon>
        <taxon>Magnoliopsida</taxon>
        <taxon>Liliopsida</taxon>
        <taxon>Poales</taxon>
        <taxon>Poaceae</taxon>
        <taxon>BOP clade</taxon>
        <taxon>Oryzoideae</taxon>
        <taxon>Oryzeae</taxon>
        <taxon>Oryzinae</taxon>
        <taxon>Oryza</taxon>
        <taxon>Oryza sativa</taxon>
    </lineage>
</organism>
<sequence>KRLPKHSSAHSQQVVSSAGARRPCSLQPHGTGLESARTPCFRTRQPEHLPSASRSLFLRNPRSWQPPPVSSHL</sequence>
<dbReference type="Proteomes" id="UP000059680">
    <property type="component" value="Chromosome 2"/>
</dbReference>
<reference evidence="3" key="1">
    <citation type="journal article" date="2005" name="Nature">
        <title>The map-based sequence of the rice genome.</title>
        <authorList>
            <consortium name="International rice genome sequencing project (IRGSP)"/>
            <person name="Matsumoto T."/>
            <person name="Wu J."/>
            <person name="Kanamori H."/>
            <person name="Katayose Y."/>
            <person name="Fujisawa M."/>
            <person name="Namiki N."/>
            <person name="Mizuno H."/>
            <person name="Yamamoto K."/>
            <person name="Antonio B.A."/>
            <person name="Baba T."/>
            <person name="Sakata K."/>
            <person name="Nagamura Y."/>
            <person name="Aoki H."/>
            <person name="Arikawa K."/>
            <person name="Arita K."/>
            <person name="Bito T."/>
            <person name="Chiden Y."/>
            <person name="Fujitsuka N."/>
            <person name="Fukunaka R."/>
            <person name="Hamada M."/>
            <person name="Harada C."/>
            <person name="Hayashi A."/>
            <person name="Hijishita S."/>
            <person name="Honda M."/>
            <person name="Hosokawa S."/>
            <person name="Ichikawa Y."/>
            <person name="Idonuma A."/>
            <person name="Iijima M."/>
            <person name="Ikeda M."/>
            <person name="Ikeno M."/>
            <person name="Ito K."/>
            <person name="Ito S."/>
            <person name="Ito T."/>
            <person name="Ito Y."/>
            <person name="Ito Y."/>
            <person name="Iwabuchi A."/>
            <person name="Kamiya K."/>
            <person name="Karasawa W."/>
            <person name="Kurita K."/>
            <person name="Katagiri S."/>
            <person name="Kikuta A."/>
            <person name="Kobayashi H."/>
            <person name="Kobayashi N."/>
            <person name="Machita K."/>
            <person name="Maehara T."/>
            <person name="Masukawa M."/>
            <person name="Mizubayashi T."/>
            <person name="Mukai Y."/>
            <person name="Nagasaki H."/>
            <person name="Nagata Y."/>
            <person name="Naito S."/>
            <person name="Nakashima M."/>
            <person name="Nakama Y."/>
            <person name="Nakamichi Y."/>
            <person name="Nakamura M."/>
            <person name="Meguro A."/>
            <person name="Negishi M."/>
            <person name="Ohta I."/>
            <person name="Ohta T."/>
            <person name="Okamoto M."/>
            <person name="Ono N."/>
            <person name="Saji S."/>
            <person name="Sakaguchi M."/>
            <person name="Sakai K."/>
            <person name="Shibata M."/>
            <person name="Shimokawa T."/>
            <person name="Song J."/>
            <person name="Takazaki Y."/>
            <person name="Terasawa K."/>
            <person name="Tsugane M."/>
            <person name="Tsuji K."/>
            <person name="Ueda S."/>
            <person name="Waki K."/>
            <person name="Yamagata H."/>
            <person name="Yamamoto M."/>
            <person name="Yamamoto S."/>
            <person name="Yamane H."/>
            <person name="Yoshiki S."/>
            <person name="Yoshihara R."/>
            <person name="Yukawa K."/>
            <person name="Zhong H."/>
            <person name="Yano M."/>
            <person name="Yuan Q."/>
            <person name="Ouyang S."/>
            <person name="Liu J."/>
            <person name="Jones K.M."/>
            <person name="Gansberger K."/>
            <person name="Moffat K."/>
            <person name="Hill J."/>
            <person name="Bera J."/>
            <person name="Fadrosh D."/>
            <person name="Jin S."/>
            <person name="Johri S."/>
            <person name="Kim M."/>
            <person name="Overton L."/>
            <person name="Reardon M."/>
            <person name="Tsitrin T."/>
            <person name="Vuong H."/>
            <person name="Weaver B."/>
            <person name="Ciecko A."/>
            <person name="Tallon L."/>
            <person name="Jackson J."/>
            <person name="Pai G."/>
            <person name="Aken S.V."/>
            <person name="Utterback T."/>
            <person name="Reidmuller S."/>
            <person name="Feldblyum T."/>
            <person name="Hsiao J."/>
            <person name="Zismann V."/>
            <person name="Iobst S."/>
            <person name="de Vazeille A.R."/>
            <person name="Buell C.R."/>
            <person name="Ying K."/>
            <person name="Li Y."/>
            <person name="Lu T."/>
            <person name="Huang Y."/>
            <person name="Zhao Q."/>
            <person name="Feng Q."/>
            <person name="Zhang L."/>
            <person name="Zhu J."/>
            <person name="Weng Q."/>
            <person name="Mu J."/>
            <person name="Lu Y."/>
            <person name="Fan D."/>
            <person name="Liu Y."/>
            <person name="Guan J."/>
            <person name="Zhang Y."/>
            <person name="Yu S."/>
            <person name="Liu X."/>
            <person name="Zhang Y."/>
            <person name="Hong G."/>
            <person name="Han B."/>
            <person name="Choisne N."/>
            <person name="Demange N."/>
            <person name="Orjeda G."/>
            <person name="Samain S."/>
            <person name="Cattolico L."/>
            <person name="Pelletier E."/>
            <person name="Couloux A."/>
            <person name="Segurens B."/>
            <person name="Wincker P."/>
            <person name="D'Hont A."/>
            <person name="Scarpelli C."/>
            <person name="Weissenbach J."/>
            <person name="Salanoubat M."/>
            <person name="Quetier F."/>
            <person name="Yu Y."/>
            <person name="Kim H.R."/>
            <person name="Rambo T."/>
            <person name="Currie J."/>
            <person name="Collura K."/>
            <person name="Luo M."/>
            <person name="Yang T."/>
            <person name="Ammiraju J.S.S."/>
            <person name="Engler F."/>
            <person name="Soderlund C."/>
            <person name="Wing R.A."/>
            <person name="Palmer L.E."/>
            <person name="de la Bastide M."/>
            <person name="Spiegel L."/>
            <person name="Nascimento L."/>
            <person name="Zutavern T."/>
            <person name="O'Shaughnessy A."/>
            <person name="Dike S."/>
            <person name="Dedhia N."/>
            <person name="Preston R."/>
            <person name="Balija V."/>
            <person name="McCombie W.R."/>
            <person name="Chow T."/>
            <person name="Chen H."/>
            <person name="Chung M."/>
            <person name="Chen C."/>
            <person name="Shaw J."/>
            <person name="Wu H."/>
            <person name="Hsiao K."/>
            <person name="Chao Y."/>
            <person name="Chu M."/>
            <person name="Cheng C."/>
            <person name="Hour A."/>
            <person name="Lee P."/>
            <person name="Lin S."/>
            <person name="Lin Y."/>
            <person name="Liou J."/>
            <person name="Liu S."/>
            <person name="Hsing Y."/>
            <person name="Raghuvanshi S."/>
            <person name="Mohanty A."/>
            <person name="Bharti A.K."/>
            <person name="Gaur A."/>
            <person name="Gupta V."/>
            <person name="Kumar D."/>
            <person name="Ravi V."/>
            <person name="Vij S."/>
            <person name="Kapur A."/>
            <person name="Khurana P."/>
            <person name="Khurana P."/>
            <person name="Khurana J.P."/>
            <person name="Tyagi A.K."/>
            <person name="Gaikwad K."/>
            <person name="Singh A."/>
            <person name="Dalal V."/>
            <person name="Srivastava S."/>
            <person name="Dixit A."/>
            <person name="Pal A.K."/>
            <person name="Ghazi I.A."/>
            <person name="Yadav M."/>
            <person name="Pandit A."/>
            <person name="Bhargava A."/>
            <person name="Sureshbabu K."/>
            <person name="Batra K."/>
            <person name="Sharma T.R."/>
            <person name="Mohapatra T."/>
            <person name="Singh N.K."/>
            <person name="Messing J."/>
            <person name="Nelson A.B."/>
            <person name="Fuks G."/>
            <person name="Kavchok S."/>
            <person name="Keizer G."/>
            <person name="Linton E."/>
            <person name="Llaca V."/>
            <person name="Song R."/>
            <person name="Tanyolac B."/>
            <person name="Young S."/>
            <person name="Ho-Il K."/>
            <person name="Hahn J.H."/>
            <person name="Sangsakoo G."/>
            <person name="Vanavichit A."/>
            <person name="de Mattos Luiz.A.T."/>
            <person name="Zimmer P.D."/>
            <person name="Malone G."/>
            <person name="Dellagostin O."/>
            <person name="de Oliveira A.C."/>
            <person name="Bevan M."/>
            <person name="Bancroft I."/>
            <person name="Minx P."/>
            <person name="Cordum H."/>
            <person name="Wilson R."/>
            <person name="Cheng Z."/>
            <person name="Jin W."/>
            <person name="Jiang J."/>
            <person name="Leong S.A."/>
            <person name="Iwama H."/>
            <person name="Gojobori T."/>
            <person name="Itoh T."/>
            <person name="Niimura Y."/>
            <person name="Fujii Y."/>
            <person name="Habara T."/>
            <person name="Sakai H."/>
            <person name="Sato Y."/>
            <person name="Wilson G."/>
            <person name="Kumar K."/>
            <person name="McCouch S."/>
            <person name="Juretic N."/>
            <person name="Hoen D."/>
            <person name="Wright S."/>
            <person name="Bruskiewich R."/>
            <person name="Bureau T."/>
            <person name="Miyao A."/>
            <person name="Hirochika H."/>
            <person name="Nishikawa T."/>
            <person name="Kadowaki K."/>
            <person name="Sugiura M."/>
            <person name="Burr B."/>
            <person name="Sasaki T."/>
        </authorList>
    </citation>
    <scope>NUCLEOTIDE SEQUENCE [LARGE SCALE GENOMIC DNA]</scope>
    <source>
        <strain evidence="3">cv. Nipponbare</strain>
    </source>
</reference>
<evidence type="ECO:0000313" key="3">
    <source>
        <dbReference type="Proteomes" id="UP000059680"/>
    </source>
</evidence>
<evidence type="ECO:0000313" key="2">
    <source>
        <dbReference type="EMBL" id="BAS80433.1"/>
    </source>
</evidence>
<dbReference type="Gramene" id="Os02t0697650-00">
    <property type="protein sequence ID" value="Os02t0697650-00"/>
    <property type="gene ID" value="Os02g0697650"/>
</dbReference>
<accession>A0A0N7KFX5</accession>
<feature type="non-terminal residue" evidence="2">
    <location>
        <position position="1"/>
    </location>
</feature>
<feature type="compositionally biased region" description="Low complexity" evidence="1">
    <location>
        <begin position="9"/>
        <end position="18"/>
    </location>
</feature>
<protein>
    <submittedName>
        <fullName evidence="2">Os02g0697650 protein</fullName>
    </submittedName>
</protein>